<comment type="function">
    <text evidence="1">Putative mitochondrial redox protein which could be involved in the reduction of small toxic molecules.</text>
</comment>
<dbReference type="OrthoDB" id="59229at2759"/>
<dbReference type="GO" id="GO:0005739">
    <property type="term" value="C:mitochondrion"/>
    <property type="evidence" value="ECO:0007669"/>
    <property type="project" value="UniProtKB-SubCell"/>
</dbReference>
<organism evidence="7 8">
    <name type="scientific">Sphagnurus paluster</name>
    <dbReference type="NCBI Taxonomy" id="117069"/>
    <lineage>
        <taxon>Eukaryota</taxon>
        <taxon>Fungi</taxon>
        <taxon>Dikarya</taxon>
        <taxon>Basidiomycota</taxon>
        <taxon>Agaricomycotina</taxon>
        <taxon>Agaricomycetes</taxon>
        <taxon>Agaricomycetidae</taxon>
        <taxon>Agaricales</taxon>
        <taxon>Tricholomatineae</taxon>
        <taxon>Lyophyllaceae</taxon>
        <taxon>Sphagnurus</taxon>
    </lineage>
</organism>
<dbReference type="GO" id="GO:0016491">
    <property type="term" value="F:oxidoreductase activity"/>
    <property type="evidence" value="ECO:0007669"/>
    <property type="project" value="UniProtKB-KW"/>
</dbReference>
<reference evidence="7" key="2">
    <citation type="submission" date="2021-10" db="EMBL/GenBank/DDBJ databases">
        <title>Phylogenomics reveals ancestral predisposition of the termite-cultivated fungus Termitomyces towards a domesticated lifestyle.</title>
        <authorList>
            <person name="Auxier B."/>
            <person name="Grum-Grzhimaylo A."/>
            <person name="Cardenas M.E."/>
            <person name="Lodge J.D."/>
            <person name="Laessoe T."/>
            <person name="Pedersen O."/>
            <person name="Smith M.E."/>
            <person name="Kuyper T.W."/>
            <person name="Franco-Molano E.A."/>
            <person name="Baroni T.J."/>
            <person name="Aanen D.K."/>
        </authorList>
    </citation>
    <scope>NUCLEOTIDE SEQUENCE</scope>
    <source>
        <strain evidence="7">D49</strain>
    </source>
</reference>
<evidence type="ECO:0000256" key="5">
    <source>
        <dbReference type="ARBA" id="ARBA00023002"/>
    </source>
</evidence>
<sequence length="167" mass="18316">MFNSFKRRLVNPVTAMILFIHQPSSPPSTKALNLLRSAISAPYPPNQPAKLPLDFNLDVVEGPPTTDQLRTILSYLPAKGVSPSSAFLSAHFTAPVGAERPEGVSAIAKLAQENPSALRWPIVVDWNEGKATVGDIEGVKGILETLRKRRDGELKEEEVYQPKGWFT</sequence>
<dbReference type="SUPFAM" id="SSF52833">
    <property type="entry name" value="Thioredoxin-like"/>
    <property type="match status" value="1"/>
</dbReference>
<evidence type="ECO:0000256" key="2">
    <source>
        <dbReference type="ARBA" id="ARBA00004173"/>
    </source>
</evidence>
<keyword evidence="8" id="KW-1185">Reference proteome</keyword>
<comment type="similarity">
    <text evidence="3">Belongs to the FMP46 family.</text>
</comment>
<keyword evidence="5" id="KW-0560">Oxidoreductase</keyword>
<protein>
    <recommendedName>
        <fullName evidence="9">Thioredoxin-like protein</fullName>
    </recommendedName>
</protein>
<dbReference type="EMBL" id="JABCKI010000769">
    <property type="protein sequence ID" value="KAG5649699.1"/>
    <property type="molecule type" value="Genomic_DNA"/>
</dbReference>
<proteinExistence type="inferred from homology"/>
<gene>
    <name evidence="7" type="ORF">H0H81_002439</name>
</gene>
<evidence type="ECO:0000256" key="6">
    <source>
        <dbReference type="ARBA" id="ARBA00023128"/>
    </source>
</evidence>
<accession>A0A9P7GHE2</accession>
<dbReference type="Gene3D" id="3.40.30.10">
    <property type="entry name" value="Glutaredoxin"/>
    <property type="match status" value="1"/>
</dbReference>
<keyword evidence="6" id="KW-0496">Mitochondrion</keyword>
<keyword evidence="4" id="KW-0809">Transit peptide</keyword>
<reference evidence="7" key="1">
    <citation type="submission" date="2021-02" db="EMBL/GenBank/DDBJ databases">
        <authorList>
            <person name="Nieuwenhuis M."/>
            <person name="Van De Peppel L.J.J."/>
        </authorList>
    </citation>
    <scope>NUCLEOTIDE SEQUENCE</scope>
    <source>
        <strain evidence="7">D49</strain>
    </source>
</reference>
<evidence type="ECO:0000256" key="1">
    <source>
        <dbReference type="ARBA" id="ARBA00002963"/>
    </source>
</evidence>
<comment type="subcellular location">
    <subcellularLocation>
        <location evidence="2">Mitochondrion</location>
    </subcellularLocation>
</comment>
<evidence type="ECO:0000313" key="7">
    <source>
        <dbReference type="EMBL" id="KAG5649699.1"/>
    </source>
</evidence>
<dbReference type="InterPro" id="IPR036249">
    <property type="entry name" value="Thioredoxin-like_sf"/>
</dbReference>
<comment type="caution">
    <text evidence="7">The sequence shown here is derived from an EMBL/GenBank/DDBJ whole genome shotgun (WGS) entry which is preliminary data.</text>
</comment>
<dbReference type="AlphaFoldDB" id="A0A9P7GHE2"/>
<name>A0A9P7GHE2_9AGAR</name>
<evidence type="ECO:0000256" key="3">
    <source>
        <dbReference type="ARBA" id="ARBA00009734"/>
    </source>
</evidence>
<dbReference type="Proteomes" id="UP000717328">
    <property type="component" value="Unassembled WGS sequence"/>
</dbReference>
<dbReference type="PANTHER" id="PTHR28071:SF1">
    <property type="entry name" value="REDOX PROTEIN FMP46, MITOCHONDRIAL-RELATED"/>
    <property type="match status" value="1"/>
</dbReference>
<dbReference type="InterPro" id="IPR012882">
    <property type="entry name" value="Fmp46"/>
</dbReference>
<evidence type="ECO:0000313" key="8">
    <source>
        <dbReference type="Proteomes" id="UP000717328"/>
    </source>
</evidence>
<evidence type="ECO:0000256" key="4">
    <source>
        <dbReference type="ARBA" id="ARBA00022946"/>
    </source>
</evidence>
<evidence type="ECO:0008006" key="9">
    <source>
        <dbReference type="Google" id="ProtNLM"/>
    </source>
</evidence>
<dbReference type="PANTHER" id="PTHR28071">
    <property type="entry name" value="REDOX PROTEIN FMP46, MITOCHONDRIAL-RELATED"/>
    <property type="match status" value="1"/>
</dbReference>
<dbReference type="Pfam" id="PF07955">
    <property type="entry name" value="DUF1687"/>
    <property type="match status" value="1"/>
</dbReference>